<keyword evidence="8 10" id="KW-0472">Membrane</keyword>
<keyword evidence="4" id="KW-0973">c-di-GMP</keyword>
<dbReference type="InterPro" id="IPR001633">
    <property type="entry name" value="EAL_dom"/>
</dbReference>
<dbReference type="GO" id="GO:0005886">
    <property type="term" value="C:plasma membrane"/>
    <property type="evidence" value="ECO:0007669"/>
    <property type="project" value="UniProtKB-SubCell"/>
</dbReference>
<reference evidence="12 13" key="1">
    <citation type="submission" date="2020-02" db="EMBL/GenBank/DDBJ databases">
        <title>Broccoli isolated Pseudomonas sp.</title>
        <authorList>
            <person name="Fujikawa T."/>
            <person name="Sawada H."/>
        </authorList>
    </citation>
    <scope>NUCLEOTIDE SEQUENCE [LARGE SCALE GENOMIC DNA]</scope>
    <source>
        <strain evidence="12 13">JCM 32154</strain>
    </source>
</reference>
<dbReference type="PANTHER" id="PTHR33121">
    <property type="entry name" value="CYCLIC DI-GMP PHOSPHODIESTERASE PDEF"/>
    <property type="match status" value="1"/>
</dbReference>
<dbReference type="SMART" id="SM00052">
    <property type="entry name" value="EAL"/>
    <property type="match status" value="1"/>
</dbReference>
<keyword evidence="6" id="KW-0378">Hydrolase</keyword>
<evidence type="ECO:0000256" key="6">
    <source>
        <dbReference type="ARBA" id="ARBA00022801"/>
    </source>
</evidence>
<comment type="subcellular location">
    <subcellularLocation>
        <location evidence="1">Cell membrane</location>
        <topology evidence="1">Multi-pass membrane protein</topology>
    </subcellularLocation>
</comment>
<evidence type="ECO:0000256" key="10">
    <source>
        <dbReference type="SAM" id="Phobius"/>
    </source>
</evidence>
<dbReference type="InterPro" id="IPR035919">
    <property type="entry name" value="EAL_sf"/>
</dbReference>
<evidence type="ECO:0000256" key="3">
    <source>
        <dbReference type="ARBA" id="ARBA00022475"/>
    </source>
</evidence>
<dbReference type="InterPro" id="IPR024744">
    <property type="entry name" value="CSS-motif_dom"/>
</dbReference>
<sequence length="523" mass="58801">MPLSPKRRSRSTARVLLPCWWVSFQVICGVLLLNWQAQRELQAKARFNAEHAIEQFDRVLDNIAQAARNLLPLAGQPCEQVKLPLREQVTRGTFVRSTNLFYDDTLYCSSLFGSYREAVNPDDYTDGSLWLMDGNSVSPGHPLLVYRLSEGSKGAITTVDGDHLTHLLRLIDPDSDLRVQVGQHWMGTDGRVRNDPLPGFAVAPTALKSSHFSFTVHSGYPDGEVWRLMQRQYGPLFGLLVFLGVIAGAACNWQLKRANSPRAELQRALEADEFVPYFQPVVRHGDYRWAGVEVLMRWIHPRDGLVRPDLFIPYAEHSGQILPMTRRLMQQVAEQLAPHADTFDEGFHIGINVSAAHCQDLALFDDCQRLLAAFPPGRIRLTLELTERTLITPTETTFNLFAKLHELGVMIALDDFGTGQSSLTYLRQFKVDYLKIDKSFVGMIGVDALSLHILDSIIELSNKLDMGIVAEGVETQTQRDYLAQRQVDFQQGYLFGKPLPLDGFIDALARQKKEATVAQPSCP</sequence>
<protein>
    <recommendedName>
        <fullName evidence="2">cyclic-guanylate-specific phosphodiesterase</fullName>
        <ecNumber evidence="2">3.1.4.52</ecNumber>
    </recommendedName>
</protein>
<accession>A0A6I5RKT1</accession>
<dbReference type="SUPFAM" id="SSF141868">
    <property type="entry name" value="EAL domain-like"/>
    <property type="match status" value="1"/>
</dbReference>
<dbReference type="GO" id="GO:0071111">
    <property type="term" value="F:cyclic-guanylate-specific phosphodiesterase activity"/>
    <property type="evidence" value="ECO:0007669"/>
    <property type="project" value="UniProtKB-EC"/>
</dbReference>
<dbReference type="EC" id="3.1.4.52" evidence="2"/>
<organism evidence="12 13">
    <name type="scientific">Pseudomonas laurentiana</name>
    <dbReference type="NCBI Taxonomy" id="2364649"/>
    <lineage>
        <taxon>Bacteria</taxon>
        <taxon>Pseudomonadati</taxon>
        <taxon>Pseudomonadota</taxon>
        <taxon>Gammaproteobacteria</taxon>
        <taxon>Pseudomonadales</taxon>
        <taxon>Pseudomonadaceae</taxon>
        <taxon>Pseudomonas</taxon>
    </lineage>
</organism>
<feature type="transmembrane region" description="Helical" evidence="10">
    <location>
        <begin position="20"/>
        <end position="37"/>
    </location>
</feature>
<keyword evidence="3" id="KW-1003">Cell membrane</keyword>
<evidence type="ECO:0000256" key="8">
    <source>
        <dbReference type="ARBA" id="ARBA00023136"/>
    </source>
</evidence>
<dbReference type="FunFam" id="3.20.20.450:FF:000001">
    <property type="entry name" value="Cyclic di-GMP phosphodiesterase yahA"/>
    <property type="match status" value="1"/>
</dbReference>
<dbReference type="PANTHER" id="PTHR33121:SF80">
    <property type="entry name" value="CYCLIC DI-GMP PHOSPHODIESTERASE PDEL"/>
    <property type="match status" value="1"/>
</dbReference>
<proteinExistence type="predicted"/>
<dbReference type="Pfam" id="PF12792">
    <property type="entry name" value="CSS-motif"/>
    <property type="match status" value="1"/>
</dbReference>
<dbReference type="Pfam" id="PF00563">
    <property type="entry name" value="EAL"/>
    <property type="match status" value="1"/>
</dbReference>
<comment type="catalytic activity">
    <reaction evidence="9">
        <text>3',3'-c-di-GMP + H2O = 5'-phosphoguanylyl(3'-&gt;5')guanosine + H(+)</text>
        <dbReference type="Rhea" id="RHEA:24902"/>
        <dbReference type="ChEBI" id="CHEBI:15377"/>
        <dbReference type="ChEBI" id="CHEBI:15378"/>
        <dbReference type="ChEBI" id="CHEBI:58754"/>
        <dbReference type="ChEBI" id="CHEBI:58805"/>
        <dbReference type="EC" id="3.1.4.52"/>
    </reaction>
</comment>
<dbReference type="InterPro" id="IPR050706">
    <property type="entry name" value="Cyclic-di-GMP_PDE-like"/>
</dbReference>
<gene>
    <name evidence="12" type="ORF">G3O07_01455</name>
</gene>
<keyword evidence="7 10" id="KW-1133">Transmembrane helix</keyword>
<evidence type="ECO:0000256" key="1">
    <source>
        <dbReference type="ARBA" id="ARBA00004651"/>
    </source>
</evidence>
<evidence type="ECO:0000256" key="4">
    <source>
        <dbReference type="ARBA" id="ARBA00022636"/>
    </source>
</evidence>
<dbReference type="CDD" id="cd01948">
    <property type="entry name" value="EAL"/>
    <property type="match status" value="1"/>
</dbReference>
<dbReference type="Gene3D" id="3.20.20.450">
    <property type="entry name" value="EAL domain"/>
    <property type="match status" value="1"/>
</dbReference>
<evidence type="ECO:0000313" key="12">
    <source>
        <dbReference type="EMBL" id="NES08694.1"/>
    </source>
</evidence>
<evidence type="ECO:0000256" key="9">
    <source>
        <dbReference type="ARBA" id="ARBA00034290"/>
    </source>
</evidence>
<keyword evidence="5 10" id="KW-0812">Transmembrane</keyword>
<feature type="domain" description="EAL" evidence="11">
    <location>
        <begin position="258"/>
        <end position="512"/>
    </location>
</feature>
<comment type="caution">
    <text evidence="12">The sequence shown here is derived from an EMBL/GenBank/DDBJ whole genome shotgun (WGS) entry which is preliminary data.</text>
</comment>
<dbReference type="Proteomes" id="UP000471751">
    <property type="component" value="Unassembled WGS sequence"/>
</dbReference>
<evidence type="ECO:0000256" key="2">
    <source>
        <dbReference type="ARBA" id="ARBA00012282"/>
    </source>
</evidence>
<evidence type="ECO:0000313" key="13">
    <source>
        <dbReference type="Proteomes" id="UP000471751"/>
    </source>
</evidence>
<dbReference type="AlphaFoldDB" id="A0A6I5RKT1"/>
<name>A0A6I5RKT1_9PSED</name>
<dbReference type="EMBL" id="JAAHBT010000012">
    <property type="protein sequence ID" value="NES08694.1"/>
    <property type="molecule type" value="Genomic_DNA"/>
</dbReference>
<dbReference type="PROSITE" id="PS50883">
    <property type="entry name" value="EAL"/>
    <property type="match status" value="1"/>
</dbReference>
<evidence type="ECO:0000256" key="5">
    <source>
        <dbReference type="ARBA" id="ARBA00022692"/>
    </source>
</evidence>
<evidence type="ECO:0000259" key="11">
    <source>
        <dbReference type="PROSITE" id="PS50883"/>
    </source>
</evidence>
<evidence type="ECO:0000256" key="7">
    <source>
        <dbReference type="ARBA" id="ARBA00022989"/>
    </source>
</evidence>
<keyword evidence="13" id="KW-1185">Reference proteome</keyword>